<protein>
    <submittedName>
        <fullName evidence="11">Alkylation response protein AidB-like acyl-CoA dehydrogenase</fullName>
    </submittedName>
</protein>
<evidence type="ECO:0000313" key="11">
    <source>
        <dbReference type="EMBL" id="MBB5187057.1"/>
    </source>
</evidence>
<name>A0A840R2R2_9GAMM</name>
<proteinExistence type="inferred from homology"/>
<gene>
    <name evidence="11" type="ORF">HNQ57_001320</name>
</gene>
<evidence type="ECO:0000256" key="5">
    <source>
        <dbReference type="ARBA" id="ARBA00022827"/>
    </source>
</evidence>
<evidence type="ECO:0000256" key="3">
    <source>
        <dbReference type="ARBA" id="ARBA00011738"/>
    </source>
</evidence>
<dbReference type="Pfam" id="PF02770">
    <property type="entry name" value="Acyl-CoA_dh_M"/>
    <property type="match status" value="1"/>
</dbReference>
<dbReference type="Pfam" id="PF02771">
    <property type="entry name" value="Acyl-CoA_dh_N"/>
    <property type="match status" value="1"/>
</dbReference>
<dbReference type="Gene3D" id="1.10.540.10">
    <property type="entry name" value="Acyl-CoA dehydrogenase/oxidase, N-terminal domain"/>
    <property type="match status" value="1"/>
</dbReference>
<dbReference type="Gene3D" id="2.40.110.10">
    <property type="entry name" value="Butyryl-CoA Dehydrogenase, subunit A, domain 2"/>
    <property type="match status" value="1"/>
</dbReference>
<evidence type="ECO:0000256" key="7">
    <source>
        <dbReference type="RuleBase" id="RU362125"/>
    </source>
</evidence>
<dbReference type="EMBL" id="JACHHW010000003">
    <property type="protein sequence ID" value="MBB5187057.1"/>
    <property type="molecule type" value="Genomic_DNA"/>
</dbReference>
<feature type="domain" description="Acyl-CoA oxidase/dehydrogenase middle" evidence="9">
    <location>
        <begin position="124"/>
        <end position="210"/>
    </location>
</feature>
<feature type="domain" description="Acyl-CoA dehydrogenase/oxidase N-terminal" evidence="10">
    <location>
        <begin position="9"/>
        <end position="120"/>
    </location>
</feature>
<dbReference type="AlphaFoldDB" id="A0A840R2R2"/>
<dbReference type="Pfam" id="PF00441">
    <property type="entry name" value="Acyl-CoA_dh_1"/>
    <property type="match status" value="1"/>
</dbReference>
<accession>A0A840R2R2</accession>
<dbReference type="InterPro" id="IPR013786">
    <property type="entry name" value="AcylCoA_DH/ox_N"/>
</dbReference>
<comment type="caution">
    <text evidence="11">The sequence shown here is derived from an EMBL/GenBank/DDBJ whole genome shotgun (WGS) entry which is preliminary data.</text>
</comment>
<dbReference type="InterPro" id="IPR050741">
    <property type="entry name" value="Acyl-CoA_dehydrogenase"/>
</dbReference>
<evidence type="ECO:0000313" key="12">
    <source>
        <dbReference type="Proteomes" id="UP000536640"/>
    </source>
</evidence>
<dbReference type="FunFam" id="2.40.110.10:FF:000002">
    <property type="entry name" value="Acyl-CoA dehydrogenase fadE12"/>
    <property type="match status" value="1"/>
</dbReference>
<evidence type="ECO:0000259" key="10">
    <source>
        <dbReference type="Pfam" id="PF02771"/>
    </source>
</evidence>
<evidence type="ECO:0000256" key="2">
    <source>
        <dbReference type="ARBA" id="ARBA00009347"/>
    </source>
</evidence>
<dbReference type="InterPro" id="IPR006091">
    <property type="entry name" value="Acyl-CoA_Oxase/DH_mid-dom"/>
</dbReference>
<dbReference type="SUPFAM" id="SSF56645">
    <property type="entry name" value="Acyl-CoA dehydrogenase NM domain-like"/>
    <property type="match status" value="1"/>
</dbReference>
<evidence type="ECO:0000259" key="9">
    <source>
        <dbReference type="Pfam" id="PF02770"/>
    </source>
</evidence>
<organism evidence="11 12">
    <name type="scientific">Zhongshania antarctica</name>
    <dbReference type="NCBI Taxonomy" id="641702"/>
    <lineage>
        <taxon>Bacteria</taxon>
        <taxon>Pseudomonadati</taxon>
        <taxon>Pseudomonadota</taxon>
        <taxon>Gammaproteobacteria</taxon>
        <taxon>Cellvibrionales</taxon>
        <taxon>Spongiibacteraceae</taxon>
        <taxon>Zhongshania</taxon>
    </lineage>
</organism>
<dbReference type="PANTHER" id="PTHR48083:SF13">
    <property type="entry name" value="ACYL-COA DEHYDROGENASE FAMILY MEMBER 11"/>
    <property type="match status" value="1"/>
</dbReference>
<dbReference type="InterPro" id="IPR009100">
    <property type="entry name" value="AcylCoA_DH/oxidase_NM_dom_sf"/>
</dbReference>
<comment type="similarity">
    <text evidence="2 7">Belongs to the acyl-CoA dehydrogenase family.</text>
</comment>
<dbReference type="InterPro" id="IPR009075">
    <property type="entry name" value="AcylCo_DH/oxidase_C"/>
</dbReference>
<dbReference type="GO" id="GO:0050660">
    <property type="term" value="F:flavin adenine dinucleotide binding"/>
    <property type="evidence" value="ECO:0007669"/>
    <property type="project" value="InterPro"/>
</dbReference>
<dbReference type="Gene3D" id="1.20.140.10">
    <property type="entry name" value="Butyryl-CoA Dehydrogenase, subunit A, domain 3"/>
    <property type="match status" value="1"/>
</dbReference>
<dbReference type="SUPFAM" id="SSF47203">
    <property type="entry name" value="Acyl-CoA dehydrogenase C-terminal domain-like"/>
    <property type="match status" value="1"/>
</dbReference>
<dbReference type="GO" id="GO:0003995">
    <property type="term" value="F:acyl-CoA dehydrogenase activity"/>
    <property type="evidence" value="ECO:0007669"/>
    <property type="project" value="TreeGrafter"/>
</dbReference>
<feature type="domain" description="Acyl-CoA dehydrogenase/oxidase C-terminal" evidence="8">
    <location>
        <begin position="232"/>
        <end position="381"/>
    </location>
</feature>
<dbReference type="PANTHER" id="PTHR48083">
    <property type="entry name" value="MEDIUM-CHAIN SPECIFIC ACYL-COA DEHYDROGENASE, MITOCHONDRIAL-RELATED"/>
    <property type="match status" value="1"/>
</dbReference>
<keyword evidence="6 7" id="KW-0560">Oxidoreductase</keyword>
<evidence type="ECO:0000256" key="4">
    <source>
        <dbReference type="ARBA" id="ARBA00022630"/>
    </source>
</evidence>
<dbReference type="InterPro" id="IPR036250">
    <property type="entry name" value="AcylCo_DH-like_C"/>
</dbReference>
<keyword evidence="12" id="KW-1185">Reference proteome</keyword>
<evidence type="ECO:0000259" key="8">
    <source>
        <dbReference type="Pfam" id="PF00441"/>
    </source>
</evidence>
<reference evidence="11 12" key="1">
    <citation type="submission" date="2020-08" db="EMBL/GenBank/DDBJ databases">
        <title>Genomic Encyclopedia of Type Strains, Phase IV (KMG-IV): sequencing the most valuable type-strain genomes for metagenomic binning, comparative biology and taxonomic classification.</title>
        <authorList>
            <person name="Goeker M."/>
        </authorList>
    </citation>
    <scope>NUCLEOTIDE SEQUENCE [LARGE SCALE GENOMIC DNA]</scope>
    <source>
        <strain evidence="11 12">DSM 25701</strain>
    </source>
</reference>
<keyword evidence="5 7" id="KW-0274">FAD</keyword>
<dbReference type="InterPro" id="IPR046373">
    <property type="entry name" value="Acyl-CoA_Oxase/DH_mid-dom_sf"/>
</dbReference>
<dbReference type="InterPro" id="IPR037069">
    <property type="entry name" value="AcylCoA_DH/ox_N_sf"/>
</dbReference>
<dbReference type="RefSeq" id="WP_184461791.1">
    <property type="nucleotide sequence ID" value="NZ_JACHHW010000003.1"/>
</dbReference>
<comment type="subunit">
    <text evidence="3">Homodimer.</text>
</comment>
<dbReference type="GO" id="GO:0033539">
    <property type="term" value="P:fatty acid beta-oxidation using acyl-CoA dehydrogenase"/>
    <property type="evidence" value="ECO:0007669"/>
    <property type="project" value="TreeGrafter"/>
</dbReference>
<sequence>MSAGRDWFEVRQRLKAFLEERIYPAEAVLQGEDKSAAERQLTRLIDEAKAEGLWALGHPVEIGGHGMPFLEYVYINEVIGRSEYAQRVFGTYSLQDSIMLNKYASVQQREQYLKPLVAGDVLPSFAMTEPALSSSDPTQLQTSAVLEGNHWRINGHKWFTTGADIATYTTIMCRTEFDAPDHSAFSMILVPTDTEGYDILRDTPLLGINSGHFEVKYNDIRVPESNILGGRGEGFLIAQRRLGPGRIFHCMRWLGQAQRAFDLMCDRLHARSAFGSSLADKQLLQQHVFDSLAEIQACRQLTLHAARCIDSGDTARVEIGAIKVVGARMLHNVVDRAIQVYGAEGLTDDTPLSRMYRHAREARIYDGPDEVHIQSVARQVLKRYRNDGPGWDFGERDAEWAGK</sequence>
<evidence type="ECO:0000256" key="1">
    <source>
        <dbReference type="ARBA" id="ARBA00001974"/>
    </source>
</evidence>
<evidence type="ECO:0000256" key="6">
    <source>
        <dbReference type="ARBA" id="ARBA00023002"/>
    </source>
</evidence>
<dbReference type="GO" id="GO:0005737">
    <property type="term" value="C:cytoplasm"/>
    <property type="evidence" value="ECO:0007669"/>
    <property type="project" value="TreeGrafter"/>
</dbReference>
<dbReference type="Proteomes" id="UP000536640">
    <property type="component" value="Unassembled WGS sequence"/>
</dbReference>
<comment type="cofactor">
    <cofactor evidence="1 7">
        <name>FAD</name>
        <dbReference type="ChEBI" id="CHEBI:57692"/>
    </cofactor>
</comment>
<keyword evidence="4 7" id="KW-0285">Flavoprotein</keyword>